<sequence>MAATCCRELGQPMDCQLWDTDLVLGVRSGLQPDEQICFNALFVNVGKVTLTICYLKKKRMFLH</sequence>
<dbReference type="EMBL" id="JADDUC020000018">
    <property type="protein sequence ID" value="KAI1233560.1"/>
    <property type="molecule type" value="Genomic_DNA"/>
</dbReference>
<dbReference type="AlphaFoldDB" id="A0A835NFJ5"/>
<accession>A0A835NFJ5</accession>
<dbReference type="Proteomes" id="UP000618051">
    <property type="component" value="Unassembled WGS sequence"/>
</dbReference>
<evidence type="ECO:0000313" key="3">
    <source>
        <dbReference type="Proteomes" id="UP000618051"/>
    </source>
</evidence>
<evidence type="ECO:0000313" key="1">
    <source>
        <dbReference type="EMBL" id="KAG0114190.1"/>
    </source>
</evidence>
<reference evidence="2 3" key="2">
    <citation type="journal article" date="2021" name="J. Hered.">
        <title>Feather Gene Expression Elucidates the Developmental Basis of Plumage Iridescence in African Starlings.</title>
        <authorList>
            <person name="Rubenstein D.R."/>
            <person name="Corvelo A."/>
            <person name="MacManes M.D."/>
            <person name="Maia R."/>
            <person name="Narzisi G."/>
            <person name="Rousaki A."/>
            <person name="Vandenabeele P."/>
            <person name="Shawkey M.D."/>
            <person name="Solomon J."/>
        </authorList>
    </citation>
    <scope>NUCLEOTIDE SEQUENCE [LARGE SCALE GENOMIC DNA]</scope>
    <source>
        <strain evidence="2">SS15</strain>
    </source>
</reference>
<name>A0A835NFJ5_9PASS</name>
<evidence type="ECO:0000313" key="2">
    <source>
        <dbReference type="EMBL" id="KAI1233560.1"/>
    </source>
</evidence>
<organism evidence="1">
    <name type="scientific">Lamprotornis superbus</name>
    <dbReference type="NCBI Taxonomy" id="245042"/>
    <lineage>
        <taxon>Eukaryota</taxon>
        <taxon>Metazoa</taxon>
        <taxon>Chordata</taxon>
        <taxon>Craniata</taxon>
        <taxon>Vertebrata</taxon>
        <taxon>Euteleostomi</taxon>
        <taxon>Archelosauria</taxon>
        <taxon>Archosauria</taxon>
        <taxon>Dinosauria</taxon>
        <taxon>Saurischia</taxon>
        <taxon>Theropoda</taxon>
        <taxon>Coelurosauria</taxon>
        <taxon>Aves</taxon>
        <taxon>Neognathae</taxon>
        <taxon>Neoaves</taxon>
        <taxon>Telluraves</taxon>
        <taxon>Australaves</taxon>
        <taxon>Passeriformes</taxon>
        <taxon>Sturnidae</taxon>
        <taxon>Lamprotornis</taxon>
    </lineage>
</organism>
<dbReference type="EMBL" id="JADDUC010000327">
    <property type="protein sequence ID" value="KAG0114190.1"/>
    <property type="molecule type" value="Genomic_DNA"/>
</dbReference>
<comment type="caution">
    <text evidence="1">The sequence shown here is derived from an EMBL/GenBank/DDBJ whole genome shotgun (WGS) entry which is preliminary data.</text>
</comment>
<reference evidence="2" key="3">
    <citation type="submission" date="2022-01" db="EMBL/GenBank/DDBJ databases">
        <authorList>
            <person name="Rubenstein D.R."/>
        </authorList>
    </citation>
    <scope>NUCLEOTIDE SEQUENCE</scope>
    <source>
        <strain evidence="2">SS15</strain>
        <tissue evidence="2">Liver</tissue>
    </source>
</reference>
<gene>
    <name evidence="2" type="ORF">IHE44_0004744</name>
    <name evidence="1" type="ORF">IHE44_008646</name>
</gene>
<proteinExistence type="predicted"/>
<keyword evidence="3" id="KW-1185">Reference proteome</keyword>
<protein>
    <submittedName>
        <fullName evidence="1">Uncharacterized protein</fullName>
    </submittedName>
</protein>
<reference evidence="1" key="1">
    <citation type="submission" date="2020-10" db="EMBL/GenBank/DDBJ databases">
        <title>Feather gene expression reveals the developmental basis of iridescence in African starlings.</title>
        <authorList>
            <person name="Rubenstein D.R."/>
        </authorList>
    </citation>
    <scope>NUCLEOTIDE SEQUENCE</scope>
    <source>
        <strain evidence="1">SS15</strain>
        <tissue evidence="1">Liver</tissue>
    </source>
</reference>